<dbReference type="GeneID" id="27333013"/>
<evidence type="ECO:0000313" key="4">
    <source>
        <dbReference type="Proteomes" id="UP000053328"/>
    </source>
</evidence>
<dbReference type="GO" id="GO:0009450">
    <property type="term" value="P:gamma-aminobutyric acid catabolic process"/>
    <property type="evidence" value="ECO:0007669"/>
    <property type="project" value="TreeGrafter"/>
</dbReference>
<proteinExistence type="predicted"/>
<feature type="domain" description="Aldehyde dehydrogenase" evidence="2">
    <location>
        <begin position="51"/>
        <end position="505"/>
    </location>
</feature>
<dbReference type="Proteomes" id="UP000053328">
    <property type="component" value="Unassembled WGS sequence"/>
</dbReference>
<dbReference type="InterPro" id="IPR016161">
    <property type="entry name" value="Ald_DH/histidinol_DH"/>
</dbReference>
<organism evidence="3 4">
    <name type="scientific">Exophiala spinifera</name>
    <dbReference type="NCBI Taxonomy" id="91928"/>
    <lineage>
        <taxon>Eukaryota</taxon>
        <taxon>Fungi</taxon>
        <taxon>Dikarya</taxon>
        <taxon>Ascomycota</taxon>
        <taxon>Pezizomycotina</taxon>
        <taxon>Eurotiomycetes</taxon>
        <taxon>Chaetothyriomycetidae</taxon>
        <taxon>Chaetothyriales</taxon>
        <taxon>Herpotrichiellaceae</taxon>
        <taxon>Exophiala</taxon>
    </lineage>
</organism>
<dbReference type="CDD" id="cd07105">
    <property type="entry name" value="ALDH_SaliADH"/>
    <property type="match status" value="1"/>
</dbReference>
<dbReference type="HOGENOM" id="CLU_005391_1_0_1"/>
<keyword evidence="4" id="KW-1185">Reference proteome</keyword>
<dbReference type="InterPro" id="IPR016162">
    <property type="entry name" value="Ald_DH_N"/>
</dbReference>
<dbReference type="InterPro" id="IPR050740">
    <property type="entry name" value="Aldehyde_DH_Superfamily"/>
</dbReference>
<dbReference type="PANTHER" id="PTHR43353">
    <property type="entry name" value="SUCCINATE-SEMIALDEHYDE DEHYDROGENASE, MITOCHONDRIAL"/>
    <property type="match status" value="1"/>
</dbReference>
<dbReference type="AlphaFoldDB" id="A0A0D2BB91"/>
<name>A0A0D2BB91_9EURO</name>
<dbReference type="VEuPathDB" id="FungiDB:PV08_05930"/>
<dbReference type="RefSeq" id="XP_016236096.1">
    <property type="nucleotide sequence ID" value="XM_016380269.1"/>
</dbReference>
<accession>A0A0D2BB91</accession>
<keyword evidence="1" id="KW-0560">Oxidoreductase</keyword>
<dbReference type="GO" id="GO:0004777">
    <property type="term" value="F:succinate-semialdehyde dehydrogenase (NAD+) activity"/>
    <property type="evidence" value="ECO:0007669"/>
    <property type="project" value="TreeGrafter"/>
</dbReference>
<dbReference type="SUPFAM" id="SSF53720">
    <property type="entry name" value="ALDH-like"/>
    <property type="match status" value="1"/>
</dbReference>
<gene>
    <name evidence="3" type="ORF">PV08_05930</name>
</gene>
<reference evidence="3 4" key="1">
    <citation type="submission" date="2015-01" db="EMBL/GenBank/DDBJ databases">
        <title>The Genome Sequence of Exophiala spinifera CBS89968.</title>
        <authorList>
            <consortium name="The Broad Institute Genomics Platform"/>
            <person name="Cuomo C."/>
            <person name="de Hoog S."/>
            <person name="Gorbushina A."/>
            <person name="Stielow B."/>
            <person name="Teixiera M."/>
            <person name="Abouelleil A."/>
            <person name="Chapman S.B."/>
            <person name="Priest M."/>
            <person name="Young S.K."/>
            <person name="Wortman J."/>
            <person name="Nusbaum C."/>
            <person name="Birren B."/>
        </authorList>
    </citation>
    <scope>NUCLEOTIDE SEQUENCE [LARGE SCALE GENOMIC DNA]</scope>
    <source>
        <strain evidence="3 4">CBS 89968</strain>
    </source>
</reference>
<dbReference type="InterPro" id="IPR015590">
    <property type="entry name" value="Aldehyde_DH_dom"/>
</dbReference>
<evidence type="ECO:0000256" key="1">
    <source>
        <dbReference type="ARBA" id="ARBA00023002"/>
    </source>
</evidence>
<dbReference type="InterPro" id="IPR016163">
    <property type="entry name" value="Ald_DH_C"/>
</dbReference>
<dbReference type="EMBL" id="KN847495">
    <property type="protein sequence ID" value="KIW15880.1"/>
    <property type="molecule type" value="Genomic_DNA"/>
</dbReference>
<dbReference type="STRING" id="91928.A0A0D2BB91"/>
<dbReference type="Gene3D" id="3.40.309.10">
    <property type="entry name" value="Aldehyde Dehydrogenase, Chain A, domain 2"/>
    <property type="match status" value="1"/>
</dbReference>
<sequence>MTTTRRVSSCRLWRPQNYHVVAKTHPRIRGTRPRYLHTVPLIINGKDVTTEETFPVIGCLNGAEISQCSTVSTQQVVGAVEAAQKAFPSWSATKPSERRDIFLAAADIFNKRKEEMATYIHEEIGASKHYQDFIIGLAIEGLKDTAGRIAGAVTGEIPVSIHKDMRAMVLKKPYGVVLGIAPWNAPYHLGLRAITFPIATGNTTILKGPELSPRCYWAFSDVFREAGLPDGVLNTIFHRPSDAAAVTEQLISHPLIKKINFTGSSKVGSVISSSAGRHLKPVLMELGGKASAIVLKDADLKNAAVQCTLGAFLNAGQICMSTERIIVHTSIAHEFKKILQETVKQMFGTLETTPVLVTEASAERNRSLVDSALSQGAQPLYGDTDLAGGLKTKMTPVVLTNIDESMDLYGTESFGPSVSIFTFETEKEALELANDTEYGLSASVYTEDLRAGFRVAEGIESGAVHINSMTVHDEFALPHGGVKKSGFGRFNGYQGLEEFLYSKAVTWME</sequence>
<dbReference type="Gene3D" id="3.40.605.10">
    <property type="entry name" value="Aldehyde Dehydrogenase, Chain A, domain 1"/>
    <property type="match status" value="1"/>
</dbReference>
<dbReference type="Pfam" id="PF00171">
    <property type="entry name" value="Aldedh"/>
    <property type="match status" value="1"/>
</dbReference>
<protein>
    <recommendedName>
        <fullName evidence="2">Aldehyde dehydrogenase domain-containing protein</fullName>
    </recommendedName>
</protein>
<evidence type="ECO:0000259" key="2">
    <source>
        <dbReference type="Pfam" id="PF00171"/>
    </source>
</evidence>
<dbReference type="OrthoDB" id="310895at2759"/>
<evidence type="ECO:0000313" key="3">
    <source>
        <dbReference type="EMBL" id="KIW15880.1"/>
    </source>
</evidence>
<dbReference type="PANTHER" id="PTHR43353:SF6">
    <property type="entry name" value="CYTOPLASMIC ALDEHYDE DEHYDROGENASE (EUROFUNG)"/>
    <property type="match status" value="1"/>
</dbReference>